<gene>
    <name evidence="1" type="primary">ubiJ</name>
    <name evidence="4" type="ORF">Lqua_1775</name>
    <name evidence="5" type="ORF">NCTC12376_03259</name>
</gene>
<feature type="domain" description="SCP2" evidence="3">
    <location>
        <begin position="26"/>
        <end position="125"/>
    </location>
</feature>
<dbReference type="PANTHER" id="PTHR38693">
    <property type="entry name" value="UBIQUINONE BIOSYNTHESIS PROTEIN UBIJ"/>
    <property type="match status" value="1"/>
</dbReference>
<dbReference type="EMBL" id="UGOW01000001">
    <property type="protein sequence ID" value="STY19420.1"/>
    <property type="molecule type" value="Genomic_DNA"/>
</dbReference>
<comment type="pathway">
    <text evidence="1">Cofactor biosynthesis; ubiquinone biosynthesis.</text>
</comment>
<evidence type="ECO:0000259" key="3">
    <source>
        <dbReference type="Pfam" id="PF02036"/>
    </source>
</evidence>
<keyword evidence="1" id="KW-0963">Cytoplasm</keyword>
<dbReference type="STRING" id="45072.Lqua_1775"/>
<dbReference type="GO" id="GO:0006744">
    <property type="term" value="P:ubiquinone biosynthetic process"/>
    <property type="evidence" value="ECO:0007669"/>
    <property type="project" value="UniProtKB-UniRule"/>
</dbReference>
<keyword evidence="1" id="KW-0831">Ubiquinone biosynthesis</keyword>
<keyword evidence="2" id="KW-0175">Coiled coil</keyword>
<reference evidence="4 6" key="1">
    <citation type="submission" date="2015-11" db="EMBL/GenBank/DDBJ databases">
        <title>Genomic analysis of 38 Legionella species identifies large and diverse effector repertoires.</title>
        <authorList>
            <person name="Burstein D."/>
            <person name="Amaro F."/>
            <person name="Zusman T."/>
            <person name="Lifshitz Z."/>
            <person name="Cohen O."/>
            <person name="Gilbert J.A."/>
            <person name="Pupko T."/>
            <person name="Shuman H.A."/>
            <person name="Segal G."/>
        </authorList>
    </citation>
    <scope>NUCLEOTIDE SEQUENCE [LARGE SCALE GENOMIC DNA]</scope>
    <source>
        <strain evidence="4 6">ATCC 49507</strain>
    </source>
</reference>
<comment type="subcellular location">
    <subcellularLocation>
        <location evidence="1">Cytoplasm</location>
    </subcellularLocation>
</comment>
<dbReference type="InterPro" id="IPR036527">
    <property type="entry name" value="SCP2_sterol-bd_dom_sf"/>
</dbReference>
<dbReference type="Pfam" id="PF02036">
    <property type="entry name" value="SCP2"/>
    <property type="match status" value="1"/>
</dbReference>
<comment type="function">
    <text evidence="1">Required for ubiquinone (coenzyme Q) biosynthesis. Binds hydrophobic ubiquinone biosynthetic intermediates via its SCP2 domain and is essential for the stability of the Ubi complex. May constitute a docking platform where Ubi enzymes assemble and access their SCP2-bound polyprenyl substrates.</text>
</comment>
<name>A0A378L5Q2_9GAMM</name>
<reference evidence="5 7" key="2">
    <citation type="submission" date="2018-06" db="EMBL/GenBank/DDBJ databases">
        <authorList>
            <consortium name="Pathogen Informatics"/>
            <person name="Doyle S."/>
        </authorList>
    </citation>
    <scope>NUCLEOTIDE SEQUENCE [LARGE SCALE GENOMIC DNA]</scope>
    <source>
        <strain evidence="5 7">NCTC12376</strain>
    </source>
</reference>
<dbReference type="InterPro" id="IPR003033">
    <property type="entry name" value="SCP2_sterol-bd_dom"/>
</dbReference>
<protein>
    <recommendedName>
        <fullName evidence="1">Ubiquinone biosynthesis accessory factor UbiJ</fullName>
    </recommendedName>
</protein>
<dbReference type="AlphaFoldDB" id="A0A378L5Q2"/>
<evidence type="ECO:0000313" key="5">
    <source>
        <dbReference type="EMBL" id="STY19420.1"/>
    </source>
</evidence>
<evidence type="ECO:0000313" key="6">
    <source>
        <dbReference type="Proteomes" id="UP000054639"/>
    </source>
</evidence>
<dbReference type="PANTHER" id="PTHR38693:SF1">
    <property type="entry name" value="UBIQUINONE BIOSYNTHESIS ACCESSORY FACTOR UBIJ"/>
    <property type="match status" value="1"/>
</dbReference>
<evidence type="ECO:0000256" key="2">
    <source>
        <dbReference type="SAM" id="Coils"/>
    </source>
</evidence>
<comment type="similarity">
    <text evidence="1">Belongs to the UbiJ family.</text>
</comment>
<proteinExistence type="inferred from homology"/>
<dbReference type="GO" id="GO:0005737">
    <property type="term" value="C:cytoplasm"/>
    <property type="evidence" value="ECO:0007669"/>
    <property type="project" value="UniProtKB-SubCell"/>
</dbReference>
<dbReference type="SUPFAM" id="SSF55718">
    <property type="entry name" value="SCP-like"/>
    <property type="match status" value="1"/>
</dbReference>
<evidence type="ECO:0000256" key="1">
    <source>
        <dbReference type="HAMAP-Rule" id="MF_02215"/>
    </source>
</evidence>
<organism evidence="5 7">
    <name type="scientific">Legionella quateirensis</name>
    <dbReference type="NCBI Taxonomy" id="45072"/>
    <lineage>
        <taxon>Bacteria</taxon>
        <taxon>Pseudomonadati</taxon>
        <taxon>Pseudomonadota</taxon>
        <taxon>Gammaproteobacteria</taxon>
        <taxon>Legionellales</taxon>
        <taxon>Legionellaceae</taxon>
        <taxon>Legionella</taxon>
    </lineage>
</organism>
<dbReference type="HAMAP" id="MF_02215">
    <property type="entry name" value="UbiJ"/>
    <property type="match status" value="1"/>
</dbReference>
<dbReference type="EMBL" id="LNYR01000021">
    <property type="protein sequence ID" value="KTD49323.1"/>
    <property type="molecule type" value="Genomic_DNA"/>
</dbReference>
<evidence type="ECO:0000313" key="7">
    <source>
        <dbReference type="Proteomes" id="UP000254230"/>
    </source>
</evidence>
<dbReference type="Proteomes" id="UP000254230">
    <property type="component" value="Unassembled WGS sequence"/>
</dbReference>
<dbReference type="InterPro" id="IPR038989">
    <property type="entry name" value="UbiJ"/>
</dbReference>
<accession>A0A378L5Q2</accession>
<dbReference type="Proteomes" id="UP000054639">
    <property type="component" value="Unassembled WGS sequence"/>
</dbReference>
<keyword evidence="6" id="KW-1185">Reference proteome</keyword>
<dbReference type="UniPathway" id="UPA00232"/>
<sequence>MRCTLPINIEFNMLKKYSLKALQKAINQAMSLDDAMPEKLLALNGKVLEMVITPLNVHFFIQFMNGEMLLLDQYEGHADTVIHSNPIGLIRLSLLPPSKARSLFNDKIRMSGDIEFGQQVKTLFDEMDIDWEGHLAHFTGDVVAHQIGSFIRKGMEFKNQFSESMRHNVTEFLQEELRIIPSRNELEDFYNDVDELSLNVERLQAHVNQLLNDDEIH</sequence>
<evidence type="ECO:0000313" key="4">
    <source>
        <dbReference type="EMBL" id="KTD49323.1"/>
    </source>
</evidence>
<feature type="coiled-coil region" evidence="2">
    <location>
        <begin position="186"/>
        <end position="213"/>
    </location>
</feature>